<evidence type="ECO:0000256" key="1">
    <source>
        <dbReference type="ARBA" id="ARBA00021125"/>
    </source>
</evidence>
<keyword evidence="3" id="KW-0677">Repeat</keyword>
<feature type="compositionally biased region" description="Basic and acidic residues" evidence="5">
    <location>
        <begin position="116"/>
        <end position="135"/>
    </location>
</feature>
<proteinExistence type="predicted"/>
<sequence>MKLKLGEAFITWPAEDKNACYVLSLASNTRHILAQLSDCTVVIIDSNSLQQLASRNCADISLVSAHLLDDDSVILVGKNGLVLRWDQRWTRTTEIISQTAEGIACSAISHDHTRLAVGTEKSESAERKGDTRSNSDSDSDDDDDDDDAVSSTIVVVDLQAKAQLGVYTESHSDAVNCLAFHPDDHDRLLSGGADGLVNWFRLSPRTDEDEALVQTFDCGSSLSRVGWTRDAGFGTGSFAVTDDNRLTLFDVADDDDATVVFKTVNFKEGRSLVDCFTDGEAVYSIASDDSGKAYMSRRERSNGYATALTTDDQCHAQLIRCLAFDGRSQTLLTGGEDGKIIGRQVAFERDLTVAKKTRRSKKKGSKPY</sequence>
<dbReference type="InterPro" id="IPR001680">
    <property type="entry name" value="WD40_rpt"/>
</dbReference>
<dbReference type="AlphaFoldDB" id="A0A914V2G0"/>
<evidence type="ECO:0000256" key="4">
    <source>
        <dbReference type="PROSITE-ProRule" id="PRU00221"/>
    </source>
</evidence>
<dbReference type="InterPro" id="IPR036322">
    <property type="entry name" value="WD40_repeat_dom_sf"/>
</dbReference>
<dbReference type="InterPro" id="IPR015943">
    <property type="entry name" value="WD40/YVTN_repeat-like_dom_sf"/>
</dbReference>
<evidence type="ECO:0000256" key="5">
    <source>
        <dbReference type="SAM" id="MobiDB-lite"/>
    </source>
</evidence>
<organism evidence="6 7">
    <name type="scientific">Plectus sambesii</name>
    <dbReference type="NCBI Taxonomy" id="2011161"/>
    <lineage>
        <taxon>Eukaryota</taxon>
        <taxon>Metazoa</taxon>
        <taxon>Ecdysozoa</taxon>
        <taxon>Nematoda</taxon>
        <taxon>Chromadorea</taxon>
        <taxon>Plectida</taxon>
        <taxon>Plectina</taxon>
        <taxon>Plectoidea</taxon>
        <taxon>Plectidae</taxon>
        <taxon>Plectus</taxon>
    </lineage>
</organism>
<dbReference type="SMART" id="SM00320">
    <property type="entry name" value="WD40"/>
    <property type="match status" value="2"/>
</dbReference>
<evidence type="ECO:0000256" key="2">
    <source>
        <dbReference type="ARBA" id="ARBA00022574"/>
    </source>
</evidence>
<dbReference type="WBParaSite" id="PSAMB.scaffold144size73127.g2497.t1">
    <property type="protein sequence ID" value="PSAMB.scaffold144size73127.g2497.t1"/>
    <property type="gene ID" value="PSAMB.scaffold144size73127.g2497"/>
</dbReference>
<accession>A0A914V2G0</accession>
<dbReference type="Pfam" id="PF00400">
    <property type="entry name" value="WD40"/>
    <property type="match status" value="2"/>
</dbReference>
<dbReference type="InterPro" id="IPR039328">
    <property type="entry name" value="WDR89"/>
</dbReference>
<keyword evidence="2 4" id="KW-0853">WD repeat</keyword>
<evidence type="ECO:0000313" key="7">
    <source>
        <dbReference type="WBParaSite" id="PSAMB.scaffold144size73127.g2497.t1"/>
    </source>
</evidence>
<evidence type="ECO:0000256" key="3">
    <source>
        <dbReference type="ARBA" id="ARBA00022737"/>
    </source>
</evidence>
<dbReference type="PANTHER" id="PTHR22889">
    <property type="entry name" value="WD REPEAT-CONTAINING PROTEIN 89"/>
    <property type="match status" value="1"/>
</dbReference>
<name>A0A914V2G0_9BILA</name>
<reference evidence="7" key="1">
    <citation type="submission" date="2022-11" db="UniProtKB">
        <authorList>
            <consortium name="WormBaseParasite"/>
        </authorList>
    </citation>
    <scope>IDENTIFICATION</scope>
</reference>
<dbReference type="PANTHER" id="PTHR22889:SF0">
    <property type="entry name" value="WD REPEAT-CONTAINING PROTEIN 89"/>
    <property type="match status" value="1"/>
</dbReference>
<evidence type="ECO:0000313" key="6">
    <source>
        <dbReference type="Proteomes" id="UP000887566"/>
    </source>
</evidence>
<feature type="region of interest" description="Disordered" evidence="5">
    <location>
        <begin position="116"/>
        <end position="147"/>
    </location>
</feature>
<protein>
    <recommendedName>
        <fullName evidence="1">WD repeat-containing protein 89</fullName>
    </recommendedName>
</protein>
<feature type="repeat" description="WD" evidence="4">
    <location>
        <begin position="168"/>
        <end position="203"/>
    </location>
</feature>
<feature type="compositionally biased region" description="Acidic residues" evidence="5">
    <location>
        <begin position="137"/>
        <end position="147"/>
    </location>
</feature>
<dbReference type="Proteomes" id="UP000887566">
    <property type="component" value="Unplaced"/>
</dbReference>
<dbReference type="PROSITE" id="PS50082">
    <property type="entry name" value="WD_REPEATS_2"/>
    <property type="match status" value="1"/>
</dbReference>
<dbReference type="Gene3D" id="2.130.10.10">
    <property type="entry name" value="YVTN repeat-like/Quinoprotein amine dehydrogenase"/>
    <property type="match status" value="1"/>
</dbReference>
<keyword evidence="6" id="KW-1185">Reference proteome</keyword>
<dbReference type="SUPFAM" id="SSF50978">
    <property type="entry name" value="WD40 repeat-like"/>
    <property type="match status" value="1"/>
</dbReference>